<evidence type="ECO:0000256" key="10">
    <source>
        <dbReference type="RuleBase" id="RU364125"/>
    </source>
</evidence>
<name>A0A6F9MTP2_CAMJU</name>
<evidence type="ECO:0000256" key="4">
    <source>
        <dbReference type="ARBA" id="ARBA00022475"/>
    </source>
</evidence>
<dbReference type="GO" id="GO:0009425">
    <property type="term" value="C:bacterial-type flagellum basal body"/>
    <property type="evidence" value="ECO:0007669"/>
    <property type="project" value="InterPro"/>
</dbReference>
<comment type="similarity">
    <text evidence="3 10">Belongs to the FliL family.</text>
</comment>
<organism evidence="12">
    <name type="scientific">Campylobacter jejuni</name>
    <dbReference type="NCBI Taxonomy" id="197"/>
    <lineage>
        <taxon>Bacteria</taxon>
        <taxon>Pseudomonadati</taxon>
        <taxon>Campylobacterota</taxon>
        <taxon>Epsilonproteobacteria</taxon>
        <taxon>Campylobacterales</taxon>
        <taxon>Campylobacteraceae</taxon>
        <taxon>Campylobacter</taxon>
    </lineage>
</organism>
<evidence type="ECO:0000313" key="12">
    <source>
        <dbReference type="EMBL" id="EDP8036605.1"/>
    </source>
</evidence>
<evidence type="ECO:0000256" key="9">
    <source>
        <dbReference type="ARBA" id="ARBA00023136"/>
    </source>
</evidence>
<comment type="function">
    <text evidence="1 10">Controls the rotational direction of flagella during chemotaxis.</text>
</comment>
<dbReference type="GO" id="GO:0071973">
    <property type="term" value="P:bacterial-type flagellum-dependent cell motility"/>
    <property type="evidence" value="ECO:0007669"/>
    <property type="project" value="InterPro"/>
</dbReference>
<keyword evidence="9 10" id="KW-0472">Membrane</keyword>
<protein>
    <recommendedName>
        <fullName evidence="10">Flagellar protein FliL</fullName>
    </recommendedName>
</protein>
<comment type="caution">
    <text evidence="12">The sequence shown here is derived from an EMBL/GenBank/DDBJ whole genome shotgun (WGS) entry which is preliminary data.</text>
</comment>
<dbReference type="InterPro" id="IPR005503">
    <property type="entry name" value="FliL"/>
</dbReference>
<feature type="region of interest" description="Disordered" evidence="11">
    <location>
        <begin position="208"/>
        <end position="231"/>
    </location>
</feature>
<keyword evidence="6" id="KW-0812">Transmembrane</keyword>
<dbReference type="GO" id="GO:0005886">
    <property type="term" value="C:plasma membrane"/>
    <property type="evidence" value="ECO:0007669"/>
    <property type="project" value="UniProtKB-SubCell"/>
</dbReference>
<reference evidence="12" key="1">
    <citation type="submission" date="2020-01" db="EMBL/GenBank/DDBJ databases">
        <authorList>
            <consortium name="GenomeTrakr network: Whole genome sequencing for foodborne pathogen traceback"/>
        </authorList>
    </citation>
    <scope>NUCLEOTIDE SEQUENCE</scope>
    <source>
        <strain evidence="12">CFSAN096326</strain>
    </source>
</reference>
<proteinExistence type="inferred from homology"/>
<evidence type="ECO:0000256" key="5">
    <source>
        <dbReference type="ARBA" id="ARBA00022500"/>
    </source>
</evidence>
<sequence length="231" mass="26385">MKKIFLLSFLSLSLNAQSLELDKIRTDLYSKSGANVLKKVEISLEFEGEKLKENENKLTDAVNTVISGFFYEDIFTELGKNNFKKTLEKFIDKKYKIKINDIYILSLSGVEKFDLEEFKRFLESTEAKEKNVGSEVKKALDNLEIPQAPAVPNISNIKAPQIDQLFKDDNTQNQEDNGEIDINTLDIPKITDIEEKIKRDLIANPPQIFKESNNSKEKGFELNLDTNSTIP</sequence>
<dbReference type="Pfam" id="PF03748">
    <property type="entry name" value="FliL"/>
    <property type="match status" value="1"/>
</dbReference>
<keyword evidence="4 10" id="KW-1003">Cell membrane</keyword>
<keyword evidence="7 10" id="KW-0283">Flagellar rotation</keyword>
<dbReference type="EMBL" id="AANOQJ010000007">
    <property type="protein sequence ID" value="EDP8036605.1"/>
    <property type="molecule type" value="Genomic_DNA"/>
</dbReference>
<dbReference type="GO" id="GO:0006935">
    <property type="term" value="P:chemotaxis"/>
    <property type="evidence" value="ECO:0007669"/>
    <property type="project" value="UniProtKB-KW"/>
</dbReference>
<evidence type="ECO:0000256" key="6">
    <source>
        <dbReference type="ARBA" id="ARBA00022692"/>
    </source>
</evidence>
<evidence type="ECO:0000256" key="11">
    <source>
        <dbReference type="SAM" id="MobiDB-lite"/>
    </source>
</evidence>
<comment type="subcellular location">
    <subcellularLocation>
        <location evidence="2">Cell membrane</location>
        <topology evidence="2">Single-pass membrane protein</topology>
    </subcellularLocation>
</comment>
<accession>A0A6F9MTP2</accession>
<keyword evidence="5 10" id="KW-0145">Chemotaxis</keyword>
<dbReference type="AlphaFoldDB" id="A0A6F9MTP2"/>
<evidence type="ECO:0000256" key="7">
    <source>
        <dbReference type="ARBA" id="ARBA00022779"/>
    </source>
</evidence>
<evidence type="ECO:0000256" key="1">
    <source>
        <dbReference type="ARBA" id="ARBA00002254"/>
    </source>
</evidence>
<evidence type="ECO:0000256" key="3">
    <source>
        <dbReference type="ARBA" id="ARBA00008281"/>
    </source>
</evidence>
<keyword evidence="8" id="KW-1133">Transmembrane helix</keyword>
<evidence type="ECO:0000256" key="2">
    <source>
        <dbReference type="ARBA" id="ARBA00004162"/>
    </source>
</evidence>
<gene>
    <name evidence="12" type="ORF">GRO02_05715</name>
</gene>
<evidence type="ECO:0000256" key="8">
    <source>
        <dbReference type="ARBA" id="ARBA00022989"/>
    </source>
</evidence>